<organism evidence="1 2">
    <name type="scientific">Mucilaginibacter celer</name>
    <dbReference type="NCBI Taxonomy" id="2305508"/>
    <lineage>
        <taxon>Bacteria</taxon>
        <taxon>Pseudomonadati</taxon>
        <taxon>Bacteroidota</taxon>
        <taxon>Sphingobacteriia</taxon>
        <taxon>Sphingobacteriales</taxon>
        <taxon>Sphingobacteriaceae</taxon>
        <taxon>Mucilaginibacter</taxon>
    </lineage>
</organism>
<dbReference type="OrthoDB" id="798931at2"/>
<accession>A0A494VND1</accession>
<dbReference type="RefSeq" id="WP_119410494.1">
    <property type="nucleotide sequence ID" value="NZ_CP032869.1"/>
</dbReference>
<name>A0A494VND1_9SPHI</name>
<sequence length="73" mass="8563">MATLVWKSHTELNPIQISLLRLFNRPMSEKETLELKKVLTDYYADKLEEELNKVVAEKGYTQQDFDKMLNADS</sequence>
<dbReference type="Proteomes" id="UP000270046">
    <property type="component" value="Chromosome"/>
</dbReference>
<keyword evidence="2" id="KW-1185">Reference proteome</keyword>
<dbReference type="EMBL" id="CP032869">
    <property type="protein sequence ID" value="AYL96907.1"/>
    <property type="molecule type" value="Genomic_DNA"/>
</dbReference>
<evidence type="ECO:0000313" key="2">
    <source>
        <dbReference type="Proteomes" id="UP000270046"/>
    </source>
</evidence>
<protein>
    <submittedName>
        <fullName evidence="1">Uncharacterized protein</fullName>
    </submittedName>
</protein>
<evidence type="ECO:0000313" key="1">
    <source>
        <dbReference type="EMBL" id="AYL96907.1"/>
    </source>
</evidence>
<dbReference type="KEGG" id="muh:HYN43_017050"/>
<reference evidence="1 2" key="1">
    <citation type="submission" date="2018-10" db="EMBL/GenBank/DDBJ databases">
        <title>Genome sequencing of Mucilaginibacter sp. HYN0043.</title>
        <authorList>
            <person name="Kim M."/>
            <person name="Yi H."/>
        </authorList>
    </citation>
    <scope>NUCLEOTIDE SEQUENCE [LARGE SCALE GENOMIC DNA]</scope>
    <source>
        <strain evidence="1 2">HYN0043</strain>
    </source>
</reference>
<proteinExistence type="predicted"/>
<dbReference type="AlphaFoldDB" id="A0A494VND1"/>
<gene>
    <name evidence="1" type="ORF">HYN43_017050</name>
</gene>